<reference evidence="1 2" key="1">
    <citation type="submission" date="2017-01" db="EMBL/GenBank/DDBJ databases">
        <authorList>
            <person name="Varghese N."/>
            <person name="Submissions S."/>
        </authorList>
    </citation>
    <scope>NUCLEOTIDE SEQUENCE [LARGE SCALE GENOMIC DNA]</scope>
    <source>
        <strain evidence="1 2">ATCC 23464</strain>
    </source>
</reference>
<sequence length="100" mass="11882">MKVPTELIQDRYWRGTLHLFSKQSKLQQHFTTKYFDVAECTIDSTGLKRISKSWSPSERFMLALALHMYNDFNKVNMSDMDLLDDQNKNLVFEALRLRFS</sequence>
<keyword evidence="2" id="KW-1185">Reference proteome</keyword>
<name>A0ABY1KEV2_9BACL</name>
<dbReference type="RefSeq" id="WP_244556095.1">
    <property type="nucleotide sequence ID" value="NZ_FTNK01000048.1"/>
</dbReference>
<dbReference type="EMBL" id="FTNK01000048">
    <property type="protein sequence ID" value="SIR72662.1"/>
    <property type="molecule type" value="Genomic_DNA"/>
</dbReference>
<protein>
    <recommendedName>
        <fullName evidence="3">PiggyBac transposable element-derived protein domain-containing protein</fullName>
    </recommendedName>
</protein>
<evidence type="ECO:0008006" key="3">
    <source>
        <dbReference type="Google" id="ProtNLM"/>
    </source>
</evidence>
<proteinExistence type="predicted"/>
<gene>
    <name evidence="1" type="ORF">SAMN05421578_14810</name>
</gene>
<organism evidence="1 2">
    <name type="scientific">Paenibacillus macquariensis</name>
    <dbReference type="NCBI Taxonomy" id="948756"/>
    <lineage>
        <taxon>Bacteria</taxon>
        <taxon>Bacillati</taxon>
        <taxon>Bacillota</taxon>
        <taxon>Bacilli</taxon>
        <taxon>Bacillales</taxon>
        <taxon>Paenibacillaceae</taxon>
        <taxon>Paenibacillus</taxon>
    </lineage>
</organism>
<evidence type="ECO:0000313" key="2">
    <source>
        <dbReference type="Proteomes" id="UP000186666"/>
    </source>
</evidence>
<evidence type="ECO:0000313" key="1">
    <source>
        <dbReference type="EMBL" id="SIR72662.1"/>
    </source>
</evidence>
<comment type="caution">
    <text evidence="1">The sequence shown here is derived from an EMBL/GenBank/DDBJ whole genome shotgun (WGS) entry which is preliminary data.</text>
</comment>
<dbReference type="Proteomes" id="UP000186666">
    <property type="component" value="Unassembled WGS sequence"/>
</dbReference>
<accession>A0ABY1KEV2</accession>